<feature type="domain" description="Zn(2)-C6 fungal-type" evidence="6">
    <location>
        <begin position="40"/>
        <end position="68"/>
    </location>
</feature>
<keyword evidence="1" id="KW-0805">Transcription regulation</keyword>
<dbReference type="PANTHER" id="PTHR31069">
    <property type="entry name" value="OLEATE-ACTIVATED TRANSCRIPTION FACTOR 1-RELATED"/>
    <property type="match status" value="1"/>
</dbReference>
<evidence type="ECO:0000256" key="4">
    <source>
        <dbReference type="ARBA" id="ARBA00023242"/>
    </source>
</evidence>
<evidence type="ECO:0000256" key="2">
    <source>
        <dbReference type="ARBA" id="ARBA00023125"/>
    </source>
</evidence>
<keyword evidence="4" id="KW-0539">Nucleus</keyword>
<dbReference type="Pfam" id="PF00172">
    <property type="entry name" value="Zn_clus"/>
    <property type="match status" value="1"/>
</dbReference>
<dbReference type="Gene3D" id="4.10.240.10">
    <property type="entry name" value="Zn(2)-C6 fungal-type DNA-binding domain"/>
    <property type="match status" value="1"/>
</dbReference>
<keyword evidence="3" id="KW-0804">Transcription</keyword>
<dbReference type="InterPro" id="IPR001138">
    <property type="entry name" value="Zn2Cys6_DnaBD"/>
</dbReference>
<gene>
    <name evidence="7" type="ORF">Q9L58_002654</name>
</gene>
<dbReference type="CDD" id="cd00067">
    <property type="entry name" value="GAL4"/>
    <property type="match status" value="1"/>
</dbReference>
<evidence type="ECO:0000313" key="8">
    <source>
        <dbReference type="Proteomes" id="UP001447188"/>
    </source>
</evidence>
<reference evidence="7 8" key="1">
    <citation type="submission" date="2024-02" db="EMBL/GenBank/DDBJ databases">
        <title>Discinaceae phylogenomics.</title>
        <authorList>
            <person name="Dirks A.C."/>
            <person name="James T.Y."/>
        </authorList>
    </citation>
    <scope>NUCLEOTIDE SEQUENCE [LARGE SCALE GENOMIC DNA]</scope>
    <source>
        <strain evidence="7 8">ACD0624</strain>
    </source>
</reference>
<protein>
    <recommendedName>
        <fullName evidence="6">Zn(2)-C6 fungal-type domain-containing protein</fullName>
    </recommendedName>
</protein>
<feature type="compositionally biased region" description="Low complexity" evidence="5">
    <location>
        <begin position="215"/>
        <end position="237"/>
    </location>
</feature>
<dbReference type="SUPFAM" id="SSF57701">
    <property type="entry name" value="Zn2/Cys6 DNA-binding domain"/>
    <property type="match status" value="1"/>
</dbReference>
<organism evidence="7 8">
    <name type="scientific">Discina gigas</name>
    <dbReference type="NCBI Taxonomy" id="1032678"/>
    <lineage>
        <taxon>Eukaryota</taxon>
        <taxon>Fungi</taxon>
        <taxon>Dikarya</taxon>
        <taxon>Ascomycota</taxon>
        <taxon>Pezizomycotina</taxon>
        <taxon>Pezizomycetes</taxon>
        <taxon>Pezizales</taxon>
        <taxon>Discinaceae</taxon>
        <taxon>Discina</taxon>
    </lineage>
</organism>
<feature type="compositionally biased region" description="Polar residues" evidence="5">
    <location>
        <begin position="185"/>
        <end position="214"/>
    </location>
</feature>
<name>A0ABR3GR83_9PEZI</name>
<feature type="region of interest" description="Disordered" evidence="5">
    <location>
        <begin position="1"/>
        <end position="34"/>
    </location>
</feature>
<keyword evidence="2" id="KW-0238">DNA-binding</keyword>
<dbReference type="PROSITE" id="PS50048">
    <property type="entry name" value="ZN2_CY6_FUNGAL_2"/>
    <property type="match status" value="1"/>
</dbReference>
<dbReference type="EMBL" id="JBBBZM010000023">
    <property type="protein sequence ID" value="KAL0638348.1"/>
    <property type="molecule type" value="Genomic_DNA"/>
</dbReference>
<evidence type="ECO:0000259" key="6">
    <source>
        <dbReference type="PROSITE" id="PS50048"/>
    </source>
</evidence>
<feature type="region of interest" description="Disordered" evidence="5">
    <location>
        <begin position="159"/>
        <end position="244"/>
    </location>
</feature>
<dbReference type="PANTHER" id="PTHR31069:SF28">
    <property type="entry name" value="ZN(II)2CYS6 TRANSCRIPTION FACTOR (EUROFUNG)"/>
    <property type="match status" value="1"/>
</dbReference>
<accession>A0ABR3GR83</accession>
<dbReference type="Proteomes" id="UP001447188">
    <property type="component" value="Unassembled WGS sequence"/>
</dbReference>
<comment type="caution">
    <text evidence="7">The sequence shown here is derived from an EMBL/GenBank/DDBJ whole genome shotgun (WGS) entry which is preliminary data.</text>
</comment>
<feature type="compositionally biased region" description="Polar residues" evidence="5">
    <location>
        <begin position="1"/>
        <end position="11"/>
    </location>
</feature>
<evidence type="ECO:0000313" key="7">
    <source>
        <dbReference type="EMBL" id="KAL0638348.1"/>
    </source>
</evidence>
<dbReference type="InterPro" id="IPR050675">
    <property type="entry name" value="OAF3"/>
</dbReference>
<sequence>MSTAMLSQPTVVSMPPALVGPASPAKKRRRRAPATGAAEDCFTCRAKGIKCDRRRPYCGPCLEVGNDCRGYRTQLTWGVGVASRGKLRGLHVPVVNFVDTKNTQKVVKKKAEDKSTSANGNAMKSKRPKSSGRDYENQRNTGVAKLSIITSYDFVNMEVPSSSSSRASSALSTSTAGTSPALSSISQTSMPSQRLSQVRKSPQANPSAYTPYSASPQQQYHSHLSSQQQQQYQAPVQHYHKSPYSHVSIPPHQPTPSMLLSPMSEYEPSFSSPQHYPMSSGSSTAPLYDMVTGVSSSSYHPSASMTVTSSGVSYASMTAPIMHTSSRMMDSDHLHHSHHHQHHHNGSWNGVGMGNLHHQHVQAGNGNLSDLLYDDEMLGTF</sequence>
<evidence type="ECO:0000256" key="5">
    <source>
        <dbReference type="SAM" id="MobiDB-lite"/>
    </source>
</evidence>
<dbReference type="InterPro" id="IPR036864">
    <property type="entry name" value="Zn2-C6_fun-type_DNA-bd_sf"/>
</dbReference>
<proteinExistence type="predicted"/>
<evidence type="ECO:0000256" key="3">
    <source>
        <dbReference type="ARBA" id="ARBA00023163"/>
    </source>
</evidence>
<keyword evidence="8" id="KW-1185">Reference proteome</keyword>
<evidence type="ECO:0000256" key="1">
    <source>
        <dbReference type="ARBA" id="ARBA00023015"/>
    </source>
</evidence>
<feature type="compositionally biased region" description="Low complexity" evidence="5">
    <location>
        <begin position="160"/>
        <end position="184"/>
    </location>
</feature>
<feature type="region of interest" description="Disordered" evidence="5">
    <location>
        <begin position="105"/>
        <end position="139"/>
    </location>
</feature>